<name>A0A8B8AP37_CRAVI</name>
<dbReference type="InterPro" id="IPR008983">
    <property type="entry name" value="Tumour_necrosis_fac-like_dom"/>
</dbReference>
<dbReference type="KEGG" id="cvn:111103417"/>
<dbReference type="RefSeq" id="XP_022292403.1">
    <property type="nucleotide sequence ID" value="XM_022436695.1"/>
</dbReference>
<dbReference type="Gene3D" id="2.60.120.40">
    <property type="match status" value="1"/>
</dbReference>
<dbReference type="PANTHER" id="PTHR22923:SF102">
    <property type="entry name" value="CEREBELLIN 13-RELATED"/>
    <property type="match status" value="1"/>
</dbReference>
<dbReference type="InterPro" id="IPR050822">
    <property type="entry name" value="Cerebellin_Synaptic_Org"/>
</dbReference>
<evidence type="ECO:0000256" key="1">
    <source>
        <dbReference type="ARBA" id="ARBA00004613"/>
    </source>
</evidence>
<evidence type="ECO:0000256" key="4">
    <source>
        <dbReference type="SAM" id="Phobius"/>
    </source>
</evidence>
<keyword evidence="4" id="KW-1133">Transmembrane helix</keyword>
<keyword evidence="2" id="KW-0964">Secreted</keyword>
<dbReference type="SUPFAM" id="SSF49842">
    <property type="entry name" value="TNF-like"/>
    <property type="match status" value="1"/>
</dbReference>
<feature type="transmembrane region" description="Helical" evidence="4">
    <location>
        <begin position="6"/>
        <end position="24"/>
    </location>
</feature>
<evidence type="ECO:0000259" key="5">
    <source>
        <dbReference type="PROSITE" id="PS50871"/>
    </source>
</evidence>
<dbReference type="PROSITE" id="PS50871">
    <property type="entry name" value="C1Q"/>
    <property type="match status" value="1"/>
</dbReference>
<dbReference type="PRINTS" id="PR00007">
    <property type="entry name" value="COMPLEMNTC1Q"/>
</dbReference>
<keyword evidence="3" id="KW-0732">Signal</keyword>
<evidence type="ECO:0000256" key="3">
    <source>
        <dbReference type="ARBA" id="ARBA00022729"/>
    </source>
</evidence>
<dbReference type="Proteomes" id="UP000694844">
    <property type="component" value="Chromosome 7"/>
</dbReference>
<dbReference type="OrthoDB" id="6154955at2759"/>
<protein>
    <submittedName>
        <fullName evidence="7">Complement C1q-like protein 4 isoform X1</fullName>
    </submittedName>
</protein>
<dbReference type="PANTHER" id="PTHR22923">
    <property type="entry name" value="CEREBELLIN-RELATED"/>
    <property type="match status" value="1"/>
</dbReference>
<feature type="domain" description="C1q" evidence="5">
    <location>
        <begin position="101"/>
        <end position="233"/>
    </location>
</feature>
<comment type="subcellular location">
    <subcellularLocation>
        <location evidence="1">Secreted</location>
    </subcellularLocation>
</comment>
<sequence>MCQDISVYLVLCIGVLVAILAVFVNDHDKRLEALDSLSTHLGKRVENLTRENEKLTEIIEVVFVNNHEKRLKELDTLSSQLGKKVENLTKEDEKLKEIIEGNSKKVAFTAGTHAPRTTASGHTLVFPVVINNEGGGYDPSSGVFTAPRDGQYVFFVSAQGYSSDTLYVSIVHNGGPKVMTMSDGGRKKDFYDSGSNLVALNLKMDDRVWAQCQSGSHYHSEGIAITTFSGFLV</sequence>
<gene>
    <name evidence="7" type="primary">LOC111103417</name>
</gene>
<keyword evidence="6" id="KW-1185">Reference proteome</keyword>
<dbReference type="InterPro" id="IPR001073">
    <property type="entry name" value="C1q_dom"/>
</dbReference>
<dbReference type="GO" id="GO:0005576">
    <property type="term" value="C:extracellular region"/>
    <property type="evidence" value="ECO:0007669"/>
    <property type="project" value="UniProtKB-SubCell"/>
</dbReference>
<organism evidence="6 7">
    <name type="scientific">Crassostrea virginica</name>
    <name type="common">Eastern oyster</name>
    <dbReference type="NCBI Taxonomy" id="6565"/>
    <lineage>
        <taxon>Eukaryota</taxon>
        <taxon>Metazoa</taxon>
        <taxon>Spiralia</taxon>
        <taxon>Lophotrochozoa</taxon>
        <taxon>Mollusca</taxon>
        <taxon>Bivalvia</taxon>
        <taxon>Autobranchia</taxon>
        <taxon>Pteriomorphia</taxon>
        <taxon>Ostreida</taxon>
        <taxon>Ostreoidea</taxon>
        <taxon>Ostreidae</taxon>
        <taxon>Crassostrea</taxon>
    </lineage>
</organism>
<reference evidence="7" key="1">
    <citation type="submission" date="2025-08" db="UniProtKB">
        <authorList>
            <consortium name="RefSeq"/>
        </authorList>
    </citation>
    <scope>IDENTIFICATION</scope>
    <source>
        <tissue evidence="7">Whole sample</tissue>
    </source>
</reference>
<dbReference type="Pfam" id="PF00386">
    <property type="entry name" value="C1q"/>
    <property type="match status" value="1"/>
</dbReference>
<evidence type="ECO:0000313" key="7">
    <source>
        <dbReference type="RefSeq" id="XP_022292403.1"/>
    </source>
</evidence>
<dbReference type="SMART" id="SM00110">
    <property type="entry name" value="C1Q"/>
    <property type="match status" value="1"/>
</dbReference>
<dbReference type="GeneID" id="111103417"/>
<evidence type="ECO:0000256" key="2">
    <source>
        <dbReference type="ARBA" id="ARBA00022525"/>
    </source>
</evidence>
<keyword evidence="4" id="KW-0812">Transmembrane</keyword>
<accession>A0A8B8AP37</accession>
<proteinExistence type="predicted"/>
<evidence type="ECO:0000313" key="6">
    <source>
        <dbReference type="Proteomes" id="UP000694844"/>
    </source>
</evidence>
<keyword evidence="4" id="KW-0472">Membrane</keyword>
<dbReference type="AlphaFoldDB" id="A0A8B8AP37"/>